<evidence type="ECO:0000256" key="5">
    <source>
        <dbReference type="ARBA" id="ARBA00022989"/>
    </source>
</evidence>
<keyword evidence="5 7" id="KW-1133">Transmembrane helix</keyword>
<feature type="transmembrane region" description="Helical" evidence="7">
    <location>
        <begin position="321"/>
        <end position="342"/>
    </location>
</feature>
<feature type="transmembrane region" description="Helical" evidence="7">
    <location>
        <begin position="86"/>
        <end position="105"/>
    </location>
</feature>
<comment type="subcellular location">
    <subcellularLocation>
        <location evidence="1">Cell membrane</location>
        <topology evidence="1">Multi-pass membrane protein</topology>
    </subcellularLocation>
</comment>
<organism evidence="9 10">
    <name type="scientific">Ideonella lacteola</name>
    <dbReference type="NCBI Taxonomy" id="2984193"/>
    <lineage>
        <taxon>Bacteria</taxon>
        <taxon>Pseudomonadati</taxon>
        <taxon>Pseudomonadota</taxon>
        <taxon>Betaproteobacteria</taxon>
        <taxon>Burkholderiales</taxon>
        <taxon>Sphaerotilaceae</taxon>
        <taxon>Ideonella</taxon>
    </lineage>
</organism>
<feature type="transmembrane region" description="Helical" evidence="7">
    <location>
        <begin position="354"/>
        <end position="373"/>
    </location>
</feature>
<keyword evidence="4 7" id="KW-0812">Transmembrane</keyword>
<feature type="transmembrane region" description="Helical" evidence="7">
    <location>
        <begin position="175"/>
        <end position="195"/>
    </location>
</feature>
<feature type="transmembrane region" description="Helical" evidence="7">
    <location>
        <begin position="297"/>
        <end position="315"/>
    </location>
</feature>
<dbReference type="InterPro" id="IPR020846">
    <property type="entry name" value="MFS_dom"/>
</dbReference>
<evidence type="ECO:0000256" key="1">
    <source>
        <dbReference type="ARBA" id="ARBA00004651"/>
    </source>
</evidence>
<evidence type="ECO:0000313" key="10">
    <source>
        <dbReference type="Proteomes" id="UP001371218"/>
    </source>
</evidence>
<dbReference type="Pfam" id="PF07690">
    <property type="entry name" value="MFS_1"/>
    <property type="match status" value="1"/>
</dbReference>
<feature type="transmembrane region" description="Helical" evidence="7">
    <location>
        <begin position="54"/>
        <end position="74"/>
    </location>
</feature>
<dbReference type="PROSITE" id="PS00216">
    <property type="entry name" value="SUGAR_TRANSPORT_1"/>
    <property type="match status" value="1"/>
</dbReference>
<reference evidence="9 10" key="1">
    <citation type="submission" date="2024-04" db="EMBL/GenBank/DDBJ databases">
        <title>Novel species of the genus Ideonella isolated from streams.</title>
        <authorList>
            <person name="Lu H."/>
        </authorList>
    </citation>
    <scope>NUCLEOTIDE SEQUENCE [LARGE SCALE GENOMIC DNA]</scope>
    <source>
        <strain evidence="9 10">DXS29W</strain>
    </source>
</reference>
<dbReference type="InterPro" id="IPR050171">
    <property type="entry name" value="MFS_Transporters"/>
</dbReference>
<feature type="transmembrane region" description="Helical" evidence="7">
    <location>
        <begin position="266"/>
        <end position="285"/>
    </location>
</feature>
<evidence type="ECO:0000313" key="9">
    <source>
        <dbReference type="EMBL" id="MEK8033222.1"/>
    </source>
</evidence>
<dbReference type="RefSeq" id="WP_341427644.1">
    <property type="nucleotide sequence ID" value="NZ_JBBUTG010000015.1"/>
</dbReference>
<dbReference type="SUPFAM" id="SSF103473">
    <property type="entry name" value="MFS general substrate transporter"/>
    <property type="match status" value="1"/>
</dbReference>
<dbReference type="InterPro" id="IPR036259">
    <property type="entry name" value="MFS_trans_sf"/>
</dbReference>
<evidence type="ECO:0000256" key="3">
    <source>
        <dbReference type="ARBA" id="ARBA00022475"/>
    </source>
</evidence>
<comment type="caution">
    <text evidence="9">The sequence shown here is derived from an EMBL/GenBank/DDBJ whole genome shotgun (WGS) entry which is preliminary data.</text>
</comment>
<sequence length="419" mass="43814">MSPDRASWRLLVAVCAVTFLCTVGMAMPYPILAPIFVEGPADNFTHFAGMPPEWLLGVALAANPAGILLGSLVLGPLSDRLGRRKVLVVSLLACALFNLLTAGALEERWYLLFVLARFATGLTEGVVAIARALLADHHGESTRVKAFAWLNAFQYGGWIVGPLFGGLLLRWGDAVPFAVAAAAMAGCIGLVMTGVPGGRSMAAGDNTRAAPAPAGAMAGSTLAPLVHDPDLRRLFLLQLVYMCGVTALYEYAPLWCVTEAGFTSTGIAWITAAQSGSMLLGTWLAGRIPSADHPMRITAIAALCGATGLALLVVLPGTPGLLVIGLLGTPLAVYNAFMPAWVSARFARHGQGRVMGLLTTIFCFSNVAVALAGGALSLWHVRAVMAMGALCAGCAAWALWRWAHHEARRERSAASSVAA</sequence>
<dbReference type="PANTHER" id="PTHR23517:SF3">
    <property type="entry name" value="INTEGRAL MEMBRANE TRANSPORT PROTEIN"/>
    <property type="match status" value="1"/>
</dbReference>
<evidence type="ECO:0000259" key="8">
    <source>
        <dbReference type="PROSITE" id="PS50850"/>
    </source>
</evidence>
<evidence type="ECO:0000256" key="6">
    <source>
        <dbReference type="ARBA" id="ARBA00023136"/>
    </source>
</evidence>
<dbReference type="Gene3D" id="1.20.1250.20">
    <property type="entry name" value="MFS general substrate transporter like domains"/>
    <property type="match status" value="1"/>
</dbReference>
<keyword evidence="10" id="KW-1185">Reference proteome</keyword>
<protein>
    <submittedName>
        <fullName evidence="9">MFS transporter</fullName>
    </submittedName>
</protein>
<evidence type="ECO:0000256" key="2">
    <source>
        <dbReference type="ARBA" id="ARBA00022448"/>
    </source>
</evidence>
<dbReference type="PROSITE" id="PS50850">
    <property type="entry name" value="MFS"/>
    <property type="match status" value="1"/>
</dbReference>
<evidence type="ECO:0000256" key="7">
    <source>
        <dbReference type="SAM" id="Phobius"/>
    </source>
</evidence>
<feature type="transmembrane region" description="Helical" evidence="7">
    <location>
        <begin position="234"/>
        <end position="254"/>
    </location>
</feature>
<dbReference type="InterPro" id="IPR005829">
    <property type="entry name" value="Sugar_transporter_CS"/>
</dbReference>
<dbReference type="Proteomes" id="UP001371218">
    <property type="component" value="Unassembled WGS sequence"/>
</dbReference>
<gene>
    <name evidence="9" type="ORF">AACH06_20575</name>
</gene>
<evidence type="ECO:0000256" key="4">
    <source>
        <dbReference type="ARBA" id="ARBA00022692"/>
    </source>
</evidence>
<name>A0ABU9BTD0_9BURK</name>
<dbReference type="PANTHER" id="PTHR23517">
    <property type="entry name" value="RESISTANCE PROTEIN MDTM, PUTATIVE-RELATED-RELATED"/>
    <property type="match status" value="1"/>
</dbReference>
<feature type="transmembrane region" description="Helical" evidence="7">
    <location>
        <begin position="146"/>
        <end position="169"/>
    </location>
</feature>
<feature type="transmembrane region" description="Helical" evidence="7">
    <location>
        <begin position="379"/>
        <end position="400"/>
    </location>
</feature>
<dbReference type="EMBL" id="JBBUTG010000015">
    <property type="protein sequence ID" value="MEK8033222.1"/>
    <property type="molecule type" value="Genomic_DNA"/>
</dbReference>
<keyword evidence="6 7" id="KW-0472">Membrane</keyword>
<feature type="domain" description="Major facilitator superfamily (MFS) profile" evidence="8">
    <location>
        <begin position="10"/>
        <end position="419"/>
    </location>
</feature>
<feature type="transmembrane region" description="Helical" evidence="7">
    <location>
        <begin position="111"/>
        <end position="134"/>
    </location>
</feature>
<proteinExistence type="predicted"/>
<keyword evidence="2" id="KW-0813">Transport</keyword>
<dbReference type="InterPro" id="IPR011701">
    <property type="entry name" value="MFS"/>
</dbReference>
<keyword evidence="3" id="KW-1003">Cell membrane</keyword>
<accession>A0ABU9BTD0</accession>